<dbReference type="STRING" id="1035707.SAMN05216552_10076"/>
<dbReference type="SUPFAM" id="SSF53756">
    <property type="entry name" value="UDP-Glycosyltransferase/glycogen phosphorylase"/>
    <property type="match status" value="1"/>
</dbReference>
<dbReference type="Gene3D" id="3.40.50.2000">
    <property type="entry name" value="Glycogen Phosphorylase B"/>
    <property type="match status" value="2"/>
</dbReference>
<evidence type="ECO:0000259" key="3">
    <source>
        <dbReference type="Pfam" id="PF13579"/>
    </source>
</evidence>
<gene>
    <name evidence="4" type="ORF">SAMN05216552_10076</name>
</gene>
<organism evidence="4 5">
    <name type="scientific">Pseudoduganella namucuonensis</name>
    <dbReference type="NCBI Taxonomy" id="1035707"/>
    <lineage>
        <taxon>Bacteria</taxon>
        <taxon>Pseudomonadati</taxon>
        <taxon>Pseudomonadota</taxon>
        <taxon>Betaproteobacteria</taxon>
        <taxon>Burkholderiales</taxon>
        <taxon>Oxalobacteraceae</taxon>
        <taxon>Telluria group</taxon>
        <taxon>Pseudoduganella</taxon>
    </lineage>
</organism>
<evidence type="ECO:0000256" key="1">
    <source>
        <dbReference type="ARBA" id="ARBA00022676"/>
    </source>
</evidence>
<dbReference type="CDD" id="cd03801">
    <property type="entry name" value="GT4_PimA-like"/>
    <property type="match status" value="1"/>
</dbReference>
<dbReference type="Proteomes" id="UP000199391">
    <property type="component" value="Unassembled WGS sequence"/>
</dbReference>
<accession>A0A1I7I0K1</accession>
<dbReference type="PANTHER" id="PTHR12526:SF510">
    <property type="entry name" value="D-INOSITOL 3-PHOSPHATE GLYCOSYLTRANSFERASE"/>
    <property type="match status" value="1"/>
</dbReference>
<keyword evidence="1" id="KW-0328">Glycosyltransferase</keyword>
<proteinExistence type="predicted"/>
<keyword evidence="2 4" id="KW-0808">Transferase</keyword>
<dbReference type="RefSeq" id="WP_218164833.1">
    <property type="nucleotide sequence ID" value="NZ_FPBO01000007.1"/>
</dbReference>
<dbReference type="EMBL" id="FPBO01000007">
    <property type="protein sequence ID" value="SFU66479.1"/>
    <property type="molecule type" value="Genomic_DNA"/>
</dbReference>
<dbReference type="PANTHER" id="PTHR12526">
    <property type="entry name" value="GLYCOSYLTRANSFERASE"/>
    <property type="match status" value="1"/>
</dbReference>
<feature type="domain" description="Glycosyltransferase subfamily 4-like N-terminal" evidence="3">
    <location>
        <begin position="50"/>
        <end position="169"/>
    </location>
</feature>
<evidence type="ECO:0000256" key="2">
    <source>
        <dbReference type="ARBA" id="ARBA00022679"/>
    </source>
</evidence>
<dbReference type="InterPro" id="IPR028098">
    <property type="entry name" value="Glyco_trans_4-like_N"/>
</dbReference>
<name>A0A1I7I0K1_9BURK</name>
<dbReference type="Pfam" id="PF13579">
    <property type="entry name" value="Glyco_trans_4_4"/>
    <property type="match status" value="1"/>
</dbReference>
<dbReference type="AlphaFoldDB" id="A0A1I7I0K1"/>
<protein>
    <submittedName>
        <fullName evidence="4">Glycosyltransferase involved in cell wall bisynthesis</fullName>
    </submittedName>
</protein>
<dbReference type="GO" id="GO:0016757">
    <property type="term" value="F:glycosyltransferase activity"/>
    <property type="evidence" value="ECO:0007669"/>
    <property type="project" value="UniProtKB-KW"/>
</dbReference>
<reference evidence="5" key="1">
    <citation type="submission" date="2016-10" db="EMBL/GenBank/DDBJ databases">
        <authorList>
            <person name="Varghese N."/>
            <person name="Submissions S."/>
        </authorList>
    </citation>
    <scope>NUCLEOTIDE SEQUENCE [LARGE SCALE GENOMIC DNA]</scope>
    <source>
        <strain evidence="5">CGMCC 1.11014</strain>
    </source>
</reference>
<dbReference type="Pfam" id="PF13692">
    <property type="entry name" value="Glyco_trans_1_4"/>
    <property type="match status" value="1"/>
</dbReference>
<evidence type="ECO:0000313" key="5">
    <source>
        <dbReference type="Proteomes" id="UP000199391"/>
    </source>
</evidence>
<sequence length="371" mass="39731">MGNVNQTAGQAAQVLMIGTSLDSPGGMTAVVRLYRDMGLFEAWNIRYLASYEKPGVPTQLRVMAGALLTTLWLLLRGKVGLLHVHSASRGSFWRKSVFCALARLFGVPYVFHLHSGEFPVFYRDECGPRARRWVERTLRGAHTVVALTGLWRESLRRIAPGANVTVLGNPVRVPAALPPAPPPRGQVLFLGRLRDKKGVYDIVRAMPAVLARAPDTVFTLAGDGDLHGTARLAEELGVAHALRLPGWVDGAAKDALMDGADLLLLPSYFEGLPICVLEAMAQGVAVVASNVGGIPEALEQGRCGALLAPGDVEAISSAVLSLLADEGRRLRLRGAAHARAQQVYSTQAVTSSMSALYRAVLAPPQGAHYVR</sequence>
<evidence type="ECO:0000313" key="4">
    <source>
        <dbReference type="EMBL" id="SFU66479.1"/>
    </source>
</evidence>
<keyword evidence="5" id="KW-1185">Reference proteome</keyword>